<accession>A0A0R2B3R6</accession>
<sequence>MLAPELFTYDEAGIASFKPDQNTGSLPLDDYAKIDFKLAYTRCPTGAIKRSDKPFPQK</sequence>
<dbReference type="STRING" id="1423727.FC34_GL000305"/>
<comment type="caution">
    <text evidence="1">The sequence shown here is derived from an EMBL/GenBank/DDBJ whole genome shotgun (WGS) entry which is preliminary data.</text>
</comment>
<dbReference type="PATRIC" id="fig|1423727.3.peg.308"/>
<proteinExistence type="predicted"/>
<organism evidence="1 2">
    <name type="scientific">Lacticaseibacillus brantae DSM 23927</name>
    <dbReference type="NCBI Taxonomy" id="1423727"/>
    <lineage>
        <taxon>Bacteria</taxon>
        <taxon>Bacillati</taxon>
        <taxon>Bacillota</taxon>
        <taxon>Bacilli</taxon>
        <taxon>Lactobacillales</taxon>
        <taxon>Lactobacillaceae</taxon>
        <taxon>Lacticaseibacillus</taxon>
    </lineage>
</organism>
<dbReference type="Gene3D" id="3.30.70.20">
    <property type="match status" value="1"/>
</dbReference>
<gene>
    <name evidence="1" type="ORF">FC34_GL000305</name>
</gene>
<evidence type="ECO:0000313" key="1">
    <source>
        <dbReference type="EMBL" id="KRM72596.1"/>
    </source>
</evidence>
<reference evidence="1 2" key="1">
    <citation type="journal article" date="2015" name="Genome Announc.">
        <title>Expanding the biotechnology potential of lactobacilli through comparative genomics of 213 strains and associated genera.</title>
        <authorList>
            <person name="Sun Z."/>
            <person name="Harris H.M."/>
            <person name="McCann A."/>
            <person name="Guo C."/>
            <person name="Argimon S."/>
            <person name="Zhang W."/>
            <person name="Yang X."/>
            <person name="Jeffery I.B."/>
            <person name="Cooney J.C."/>
            <person name="Kagawa T.F."/>
            <person name="Liu W."/>
            <person name="Song Y."/>
            <person name="Salvetti E."/>
            <person name="Wrobel A."/>
            <person name="Rasinkangas P."/>
            <person name="Parkhill J."/>
            <person name="Rea M.C."/>
            <person name="O'Sullivan O."/>
            <person name="Ritari J."/>
            <person name="Douillard F.P."/>
            <person name="Paul Ross R."/>
            <person name="Yang R."/>
            <person name="Briner A.E."/>
            <person name="Felis G.E."/>
            <person name="de Vos W.M."/>
            <person name="Barrangou R."/>
            <person name="Klaenhammer T.R."/>
            <person name="Caufield P.W."/>
            <person name="Cui Y."/>
            <person name="Zhang H."/>
            <person name="O'Toole P.W."/>
        </authorList>
    </citation>
    <scope>NUCLEOTIDE SEQUENCE [LARGE SCALE GENOMIC DNA]</scope>
    <source>
        <strain evidence="1 2">DSM 23927</strain>
    </source>
</reference>
<dbReference type="Proteomes" id="UP000051672">
    <property type="component" value="Unassembled WGS sequence"/>
</dbReference>
<dbReference type="Pfam" id="PF13370">
    <property type="entry name" value="Fer4_13"/>
    <property type="match status" value="1"/>
</dbReference>
<evidence type="ECO:0008006" key="3">
    <source>
        <dbReference type="Google" id="ProtNLM"/>
    </source>
</evidence>
<dbReference type="EMBL" id="AYZQ01000001">
    <property type="protein sequence ID" value="KRM72596.1"/>
    <property type="molecule type" value="Genomic_DNA"/>
</dbReference>
<dbReference type="AlphaFoldDB" id="A0A0R2B3R6"/>
<protein>
    <recommendedName>
        <fullName evidence="3">Ferredoxin</fullName>
    </recommendedName>
</protein>
<evidence type="ECO:0000313" key="2">
    <source>
        <dbReference type="Proteomes" id="UP000051672"/>
    </source>
</evidence>
<name>A0A0R2B3R6_9LACO</name>
<keyword evidence="2" id="KW-1185">Reference proteome</keyword>